<evidence type="ECO:0000313" key="12">
    <source>
        <dbReference type="EMBL" id="MDQ7246080.1"/>
    </source>
</evidence>
<dbReference type="Proteomes" id="UP001230156">
    <property type="component" value="Unassembled WGS sequence"/>
</dbReference>
<proteinExistence type="inferred from homology"/>
<keyword evidence="4 9" id="KW-0227">DNA damage</keyword>
<dbReference type="InterPro" id="IPR017871">
    <property type="entry name" value="ABC_transporter-like_CS"/>
</dbReference>
<evidence type="ECO:0000256" key="6">
    <source>
        <dbReference type="ARBA" id="ARBA00022840"/>
    </source>
</evidence>
<keyword evidence="2 9" id="KW-0677">Repeat</keyword>
<reference evidence="13" key="1">
    <citation type="submission" date="2023-08" db="EMBL/GenBank/DDBJ databases">
        <title>Rhodospirillaceae gen. nov., a novel taxon isolated from the Yangtze River Yuezi River estuary sludge.</title>
        <authorList>
            <person name="Ruan L."/>
        </authorList>
    </citation>
    <scope>NUCLEOTIDE SEQUENCE [LARGE SCALE GENOMIC DNA]</scope>
    <source>
        <strain evidence="13">R-7</strain>
    </source>
</reference>
<dbReference type="InterPro" id="IPR003439">
    <property type="entry name" value="ABC_transporter-like_ATP-bd"/>
</dbReference>
<dbReference type="InterPro" id="IPR032524">
    <property type="entry name" value="ABC_tran_C"/>
</dbReference>
<dbReference type="Gene3D" id="1.10.287.380">
    <property type="entry name" value="Valyl-tRNA synthetase, C-terminal domain"/>
    <property type="match status" value="1"/>
</dbReference>
<feature type="domain" description="ABC transporter" evidence="11">
    <location>
        <begin position="285"/>
        <end position="509"/>
    </location>
</feature>
<dbReference type="PANTHER" id="PTHR42855:SF1">
    <property type="entry name" value="ABC TRANSPORTER DOMAIN-CONTAINING PROTEIN"/>
    <property type="match status" value="1"/>
</dbReference>
<sequence>MPASPPQLALRDAAVTFGGKPLFSGISLGLGKGERVCLVGANGSGKSTILKALAGEMELDAGERFVQPGLKIGYLPQSPSFASGGSVADYVAGGLGADAHDYRVARALDHLSLDGARDVKTLSGGEGRRAALARVLATEPDIMLLDEPTNHLDLPTIEWLEQELLDYPGGVLMISHDRAFLNRLTQRLLWLDRGRMFEHDGGFEEFDDWSQRIIEQESAEAYRLKKRIEQEEYWLQRGVTARRSRNEGRRRNLFALREQRRTSLKALGVAKLELGEAEAGGRLVIEAKDISKSYTRPDGSQLAIVKGFSTRILRGDRVGLIGPNGAGKTTLLKILTGEIAPDSGTVRLGIGLKPISLDQRRESFDLEATLWKTLAPGGGDSIMVNGRQKHVVAYLRDFLFDEKQAVMPVRALSGGERARLLLAKLFAEPSNLVVLDEPTNDLDMDTLDLLQEVLSEYDGTVLIVSHDRDFLDRLTTSVIAVEGEGRVAEYPGGYSDYLVQRPKPQKAEAKAAARSAPEARPPRVEPKLSGKEAKELADLPGKIAALEKDIATIEAALHDPDFYVRDVDKFKKTSALLTAKKQALEAVEHRWLELEEKQAELARGASNA</sequence>
<evidence type="ECO:0000256" key="10">
    <source>
        <dbReference type="SAM" id="MobiDB-lite"/>
    </source>
</evidence>
<name>A0ABU0YEE1_9PROT</name>
<evidence type="ECO:0000256" key="8">
    <source>
        <dbReference type="ARBA" id="ARBA00023204"/>
    </source>
</evidence>
<evidence type="ECO:0000256" key="5">
    <source>
        <dbReference type="ARBA" id="ARBA00022801"/>
    </source>
</evidence>
<dbReference type="GO" id="GO:0005524">
    <property type="term" value="F:ATP binding"/>
    <property type="evidence" value="ECO:0007669"/>
    <property type="project" value="UniProtKB-KW"/>
</dbReference>
<dbReference type="PROSITE" id="PS50893">
    <property type="entry name" value="ABC_TRANSPORTER_2"/>
    <property type="match status" value="2"/>
</dbReference>
<organism evidence="12 13">
    <name type="scientific">Dongia sedimenti</name>
    <dbReference type="NCBI Taxonomy" id="3064282"/>
    <lineage>
        <taxon>Bacteria</taxon>
        <taxon>Pseudomonadati</taxon>
        <taxon>Pseudomonadota</taxon>
        <taxon>Alphaproteobacteria</taxon>
        <taxon>Rhodospirillales</taxon>
        <taxon>Dongiaceae</taxon>
        <taxon>Dongia</taxon>
    </lineage>
</organism>
<dbReference type="Pfam" id="PF16326">
    <property type="entry name" value="ABC_tran_CTD"/>
    <property type="match status" value="1"/>
</dbReference>
<dbReference type="SMART" id="SM00382">
    <property type="entry name" value="AAA"/>
    <property type="match status" value="2"/>
</dbReference>
<keyword evidence="7 9" id="KW-0238">DNA-binding</keyword>
<comment type="subcellular location">
    <subcellularLocation>
        <location evidence="9">Cytoplasm</location>
    </subcellularLocation>
    <text evidence="9">Associates with ribosomes.</text>
</comment>
<dbReference type="PROSITE" id="PS00211">
    <property type="entry name" value="ABC_TRANSPORTER_1"/>
    <property type="match status" value="1"/>
</dbReference>
<dbReference type="InterPro" id="IPR027417">
    <property type="entry name" value="P-loop_NTPase"/>
</dbReference>
<feature type="domain" description="ABC transporter" evidence="11">
    <location>
        <begin position="8"/>
        <end position="218"/>
    </location>
</feature>
<comment type="caution">
    <text evidence="12">The sequence shown here is derived from an EMBL/GenBank/DDBJ whole genome shotgun (WGS) entry which is preliminary data.</text>
</comment>
<dbReference type="CDD" id="cd03221">
    <property type="entry name" value="ABCF_EF-3"/>
    <property type="match status" value="2"/>
</dbReference>
<keyword evidence="6 9" id="KW-0067">ATP-binding</keyword>
<evidence type="ECO:0000256" key="3">
    <source>
        <dbReference type="ARBA" id="ARBA00022741"/>
    </source>
</evidence>
<dbReference type="PANTHER" id="PTHR42855">
    <property type="entry name" value="ABC TRANSPORTER ATP-BINDING SUBUNIT"/>
    <property type="match status" value="1"/>
</dbReference>
<dbReference type="InterPro" id="IPR051309">
    <property type="entry name" value="ABCF_ATPase"/>
</dbReference>
<keyword evidence="3 9" id="KW-0547">Nucleotide-binding</keyword>
<evidence type="ECO:0000256" key="1">
    <source>
        <dbReference type="ARBA" id="ARBA00022490"/>
    </source>
</evidence>
<evidence type="ECO:0000259" key="11">
    <source>
        <dbReference type="PROSITE" id="PS50893"/>
    </source>
</evidence>
<feature type="binding site" evidence="9">
    <location>
        <begin position="322"/>
        <end position="329"/>
    </location>
    <ligand>
        <name>ATP</name>
        <dbReference type="ChEBI" id="CHEBI:30616"/>
        <label>2</label>
    </ligand>
</feature>
<comment type="similarity">
    <text evidence="9">Belongs to the ABC transporter superfamily. ABCF family. Uup subfamily.</text>
</comment>
<feature type="region of interest" description="Disordered" evidence="10">
    <location>
        <begin position="505"/>
        <end position="532"/>
    </location>
</feature>
<accession>A0ABU0YEE1</accession>
<comment type="catalytic activity">
    <reaction evidence="9">
        <text>ATP + H2O = ADP + phosphate + H(+)</text>
        <dbReference type="Rhea" id="RHEA:13065"/>
        <dbReference type="ChEBI" id="CHEBI:15377"/>
        <dbReference type="ChEBI" id="CHEBI:15378"/>
        <dbReference type="ChEBI" id="CHEBI:30616"/>
        <dbReference type="ChEBI" id="CHEBI:43474"/>
        <dbReference type="ChEBI" id="CHEBI:456216"/>
    </reaction>
</comment>
<dbReference type="InterPro" id="IPR003593">
    <property type="entry name" value="AAA+_ATPase"/>
</dbReference>
<evidence type="ECO:0000256" key="9">
    <source>
        <dbReference type="HAMAP-Rule" id="MF_00848"/>
    </source>
</evidence>
<dbReference type="EC" id="3.6.1.-" evidence="9"/>
<dbReference type="EMBL" id="JAUYVI010000001">
    <property type="protein sequence ID" value="MDQ7246080.1"/>
    <property type="molecule type" value="Genomic_DNA"/>
</dbReference>
<evidence type="ECO:0000256" key="4">
    <source>
        <dbReference type="ARBA" id="ARBA00022763"/>
    </source>
</evidence>
<gene>
    <name evidence="9" type="primary">uup</name>
    <name evidence="12" type="ORF">Q8A70_00305</name>
</gene>
<dbReference type="RefSeq" id="WP_379953449.1">
    <property type="nucleotide sequence ID" value="NZ_JAUYVI010000001.1"/>
</dbReference>
<dbReference type="InterPro" id="IPR037118">
    <property type="entry name" value="Val-tRNA_synth_C_sf"/>
</dbReference>
<comment type="function">
    <text evidence="9">Probably plays a role in ribosome assembly or function. May be involved in resolution of branched DNA intermediates that result from template switching in postreplication gaps. Binds DNA and has ATPase activity.</text>
</comment>
<evidence type="ECO:0000256" key="7">
    <source>
        <dbReference type="ARBA" id="ARBA00023125"/>
    </source>
</evidence>
<evidence type="ECO:0000313" key="13">
    <source>
        <dbReference type="Proteomes" id="UP001230156"/>
    </source>
</evidence>
<feature type="binding site" evidence="9">
    <location>
        <begin position="40"/>
        <end position="47"/>
    </location>
    <ligand>
        <name>ATP</name>
        <dbReference type="ChEBI" id="CHEBI:30616"/>
        <label>1</label>
    </ligand>
</feature>
<evidence type="ECO:0000256" key="2">
    <source>
        <dbReference type="ARBA" id="ARBA00022737"/>
    </source>
</evidence>
<dbReference type="SUPFAM" id="SSF52540">
    <property type="entry name" value="P-loop containing nucleoside triphosphate hydrolases"/>
    <property type="match status" value="2"/>
</dbReference>
<protein>
    <recommendedName>
        <fullName evidence="9">ATP-binding protein Uup</fullName>
        <ecNumber evidence="9">3.6.1.-</ecNumber>
    </recommendedName>
</protein>
<keyword evidence="1 9" id="KW-0963">Cytoplasm</keyword>
<feature type="compositionally biased region" description="Basic and acidic residues" evidence="10">
    <location>
        <begin position="520"/>
        <end position="532"/>
    </location>
</feature>
<dbReference type="Gene3D" id="3.40.50.300">
    <property type="entry name" value="P-loop containing nucleotide triphosphate hydrolases"/>
    <property type="match status" value="2"/>
</dbReference>
<keyword evidence="13" id="KW-1185">Reference proteome</keyword>
<dbReference type="InterPro" id="IPR043686">
    <property type="entry name" value="Uup"/>
</dbReference>
<keyword evidence="5 9" id="KW-0378">Hydrolase</keyword>
<dbReference type="Pfam" id="PF00005">
    <property type="entry name" value="ABC_tran"/>
    <property type="match status" value="2"/>
</dbReference>
<keyword evidence="8 9" id="KW-0234">DNA repair</keyword>
<dbReference type="HAMAP" id="MF_00848">
    <property type="entry name" value="Uup"/>
    <property type="match status" value="1"/>
</dbReference>